<dbReference type="InterPro" id="IPR016162">
    <property type="entry name" value="Ald_DH_N"/>
</dbReference>
<dbReference type="FunFam" id="3.40.605.10:FF:000007">
    <property type="entry name" value="NAD/NADP-dependent betaine aldehyde dehydrogenase"/>
    <property type="match status" value="1"/>
</dbReference>
<dbReference type="Pfam" id="PF00171">
    <property type="entry name" value="Aldedh"/>
    <property type="match status" value="1"/>
</dbReference>
<comment type="caution">
    <text evidence="4">The sequence shown here is derived from an EMBL/GenBank/DDBJ whole genome shotgun (WGS) entry which is preliminary data.</text>
</comment>
<evidence type="ECO:0000313" key="4">
    <source>
        <dbReference type="EMBL" id="OTP77898.1"/>
    </source>
</evidence>
<organism evidence="4 5">
    <name type="scientific">Caballeronia sordidicola</name>
    <name type="common">Burkholderia sordidicola</name>
    <dbReference type="NCBI Taxonomy" id="196367"/>
    <lineage>
        <taxon>Bacteria</taxon>
        <taxon>Pseudomonadati</taxon>
        <taxon>Pseudomonadota</taxon>
        <taxon>Betaproteobacteria</taxon>
        <taxon>Burkholderiales</taxon>
        <taxon>Burkholderiaceae</taxon>
        <taxon>Caballeronia</taxon>
    </lineage>
</organism>
<dbReference type="InterPro" id="IPR016163">
    <property type="entry name" value="Ald_DH_C"/>
</dbReference>
<protein>
    <submittedName>
        <fullName evidence="4">Aldehyde dehydrogenase</fullName>
    </submittedName>
</protein>
<evidence type="ECO:0000259" key="3">
    <source>
        <dbReference type="Pfam" id="PF00171"/>
    </source>
</evidence>
<keyword evidence="2" id="KW-0560">Oxidoreductase</keyword>
<dbReference type="InterPro" id="IPR015590">
    <property type="entry name" value="Aldehyde_DH_dom"/>
</dbReference>
<dbReference type="InterPro" id="IPR050740">
    <property type="entry name" value="Aldehyde_DH_Superfamily"/>
</dbReference>
<dbReference type="RefSeq" id="WP_062001603.1">
    <property type="nucleotide sequence ID" value="NZ_MSRG01000012.1"/>
</dbReference>
<evidence type="ECO:0000313" key="5">
    <source>
        <dbReference type="Proteomes" id="UP000195221"/>
    </source>
</evidence>
<proteinExistence type="inferred from homology"/>
<dbReference type="Gene3D" id="3.40.309.10">
    <property type="entry name" value="Aldehyde Dehydrogenase, Chain A, domain 2"/>
    <property type="match status" value="1"/>
</dbReference>
<dbReference type="EMBL" id="NBTZ01000027">
    <property type="protein sequence ID" value="OTP77898.1"/>
    <property type="molecule type" value="Genomic_DNA"/>
</dbReference>
<feature type="domain" description="Aldehyde dehydrogenase" evidence="3">
    <location>
        <begin position="22"/>
        <end position="475"/>
    </location>
</feature>
<evidence type="ECO:0000256" key="2">
    <source>
        <dbReference type="ARBA" id="ARBA00023002"/>
    </source>
</evidence>
<name>A0A242N2J8_CABSO</name>
<dbReference type="GO" id="GO:0016620">
    <property type="term" value="F:oxidoreductase activity, acting on the aldehyde or oxo group of donors, NAD or NADP as acceptor"/>
    <property type="evidence" value="ECO:0007669"/>
    <property type="project" value="InterPro"/>
</dbReference>
<gene>
    <name evidence="4" type="ORF">PAMC26577_07190</name>
</gene>
<sequence length="481" mass="51582">MTDPRQCEMYIDGRFGNGGETEWLDVMNPGTEQIIARAPDARAPVVDAAVAAAKEAWQTWRWTNPFERSQLLHAIGDKVTLAERLIATAITEEMGKPLGEARGEAKKLAKAFHYYAEEAVRVFGSTIPNEDDGFISIVEKEPVGVVGAIAPWNYPVELIGWKLAAALAAGCTIVVKPSEYTPSSAQELFRCLDEAGLPPGVANLVMGARETGRLLVGHPDIDKVAFTGSQAAGEDIYRTVRGITPLSLELGGSCPLIVTGNADIERAVAGTLRRAFRNAGQICISINRAYVHESVYGRFVDQLASGARSLVVADGLLRENADVGPMTTRAGVAKVERHVADAREHGAQILCGGGRPDGATRGLYYAPTVIADCTPGMLVMHEETFGPVIGVAQYRSLDDAIAEANGTPSGLAAYAYTENIKESFTLSKRLDFGNVSINHVDAGIMNAPYGGRKQSGTGYEHGHEGMESYLHLKHVRLRHGA</sequence>
<dbReference type="InterPro" id="IPR016161">
    <property type="entry name" value="Ald_DH/histidinol_DH"/>
</dbReference>
<comment type="similarity">
    <text evidence="1">Belongs to the aldehyde dehydrogenase family.</text>
</comment>
<dbReference type="PANTHER" id="PTHR43353">
    <property type="entry name" value="SUCCINATE-SEMIALDEHYDE DEHYDROGENASE, MITOCHONDRIAL"/>
    <property type="match status" value="1"/>
</dbReference>
<dbReference type="SUPFAM" id="SSF53720">
    <property type="entry name" value="ALDH-like"/>
    <property type="match status" value="1"/>
</dbReference>
<dbReference type="Gene3D" id="3.40.605.10">
    <property type="entry name" value="Aldehyde Dehydrogenase, Chain A, domain 1"/>
    <property type="match status" value="1"/>
</dbReference>
<dbReference type="Proteomes" id="UP000195221">
    <property type="component" value="Unassembled WGS sequence"/>
</dbReference>
<dbReference type="AlphaFoldDB" id="A0A242N2J8"/>
<evidence type="ECO:0000256" key="1">
    <source>
        <dbReference type="ARBA" id="ARBA00009986"/>
    </source>
</evidence>
<dbReference type="PANTHER" id="PTHR43353:SF5">
    <property type="entry name" value="SUCCINATE-SEMIALDEHYDE DEHYDROGENASE, MITOCHONDRIAL"/>
    <property type="match status" value="1"/>
</dbReference>
<accession>A0A242N2J8</accession>
<reference evidence="4 5" key="1">
    <citation type="submission" date="2017-03" db="EMBL/GenBank/DDBJ databases">
        <title>Genome analysis of strain PAMC 26577.</title>
        <authorList>
            <person name="Oh H.-M."/>
            <person name="Yang J.-A."/>
        </authorList>
    </citation>
    <scope>NUCLEOTIDE SEQUENCE [LARGE SCALE GENOMIC DNA]</scope>
    <source>
        <strain evidence="4 5">PAMC 26577</strain>
    </source>
</reference>